<evidence type="ECO:0008006" key="3">
    <source>
        <dbReference type="Google" id="ProtNLM"/>
    </source>
</evidence>
<proteinExistence type="predicted"/>
<protein>
    <recommendedName>
        <fullName evidence="3">CYTH domain-containing protein</fullName>
    </recommendedName>
</protein>
<dbReference type="Proteomes" id="UP000231292">
    <property type="component" value="Unassembled WGS sequence"/>
</dbReference>
<name>A0A2G9YIM4_9BACT</name>
<dbReference type="AlphaFoldDB" id="A0A2G9YIM4"/>
<dbReference type="EMBL" id="PCRK01000114">
    <property type="protein sequence ID" value="PIP19097.1"/>
    <property type="molecule type" value="Genomic_DNA"/>
</dbReference>
<gene>
    <name evidence="1" type="ORF">COX41_04585</name>
</gene>
<sequence length="207" mass="25008">MPKIEVEHRGLLSKEKFEELKSFFSKKGKFSGEKKRFTLLYSTKHISKVKYWKDDPIDLKLRITNKKAELIMKYGRFSGKDSRKEFVFEIDSDKFDEMVEFLKILGFNKGKLHDTHSYIYMYKGVEFALVEIPKWGYYFEAEILTSKKKIDEASQKIENLCRELRIEAMGQNKFYEVIDELNNREGYRFDLRKQKFSEIQERFKEYF</sequence>
<accession>A0A2G9YIM4</accession>
<evidence type="ECO:0000313" key="1">
    <source>
        <dbReference type="EMBL" id="PIP19097.1"/>
    </source>
</evidence>
<reference evidence="1 2" key="1">
    <citation type="submission" date="2017-09" db="EMBL/GenBank/DDBJ databases">
        <title>Depth-based differentiation of microbial function through sediment-hosted aquifers and enrichment of novel symbionts in the deep terrestrial subsurface.</title>
        <authorList>
            <person name="Probst A.J."/>
            <person name="Ladd B."/>
            <person name="Jarett J.K."/>
            <person name="Geller-Mcgrath D.E."/>
            <person name="Sieber C.M."/>
            <person name="Emerson J.B."/>
            <person name="Anantharaman K."/>
            <person name="Thomas B.C."/>
            <person name="Malmstrom R."/>
            <person name="Stieglmeier M."/>
            <person name="Klingl A."/>
            <person name="Woyke T."/>
            <person name="Ryan C.M."/>
            <person name="Banfield J.F."/>
        </authorList>
    </citation>
    <scope>NUCLEOTIDE SEQUENCE [LARGE SCALE GENOMIC DNA]</scope>
    <source>
        <strain evidence="1">CG23_combo_of_CG06-09_8_20_14_all_41_10</strain>
    </source>
</reference>
<dbReference type="Gene3D" id="2.40.320.10">
    <property type="entry name" value="Hypothetical Protein Pfu-838710-001"/>
    <property type="match status" value="1"/>
</dbReference>
<organism evidence="1 2">
    <name type="scientific">Candidatus Sherwoodlollariibacterium unditelluris</name>
    <dbReference type="NCBI Taxonomy" id="1974757"/>
    <lineage>
        <taxon>Bacteria</taxon>
        <taxon>Pseudomonadati</taxon>
        <taxon>Candidatus Omnitrophota</taxon>
        <taxon>Candidatus Sherwoodlollariibacterium</taxon>
    </lineage>
</organism>
<dbReference type="SUPFAM" id="SSF55154">
    <property type="entry name" value="CYTH-like phosphatases"/>
    <property type="match status" value="1"/>
</dbReference>
<evidence type="ECO:0000313" key="2">
    <source>
        <dbReference type="Proteomes" id="UP000231292"/>
    </source>
</evidence>
<dbReference type="InterPro" id="IPR033469">
    <property type="entry name" value="CYTH-like_dom_sf"/>
</dbReference>
<comment type="caution">
    <text evidence="1">The sequence shown here is derived from an EMBL/GenBank/DDBJ whole genome shotgun (WGS) entry which is preliminary data.</text>
</comment>